<evidence type="ECO:0000313" key="4">
    <source>
        <dbReference type="Proteomes" id="UP000008810"/>
    </source>
</evidence>
<name>A0A2K2D7P6_BRADI</name>
<feature type="compositionally biased region" description="Low complexity" evidence="1">
    <location>
        <begin position="53"/>
        <end position="62"/>
    </location>
</feature>
<dbReference type="EMBL" id="CM000881">
    <property type="protein sequence ID" value="PNT70288.1"/>
    <property type="molecule type" value="Genomic_DNA"/>
</dbReference>
<reference evidence="2 3" key="1">
    <citation type="journal article" date="2010" name="Nature">
        <title>Genome sequencing and analysis of the model grass Brachypodium distachyon.</title>
        <authorList>
            <consortium name="International Brachypodium Initiative"/>
        </authorList>
    </citation>
    <scope>NUCLEOTIDE SEQUENCE [LARGE SCALE GENOMIC DNA]</scope>
    <source>
        <strain evidence="2 3">Bd21</strain>
    </source>
</reference>
<reference evidence="2" key="2">
    <citation type="submission" date="2017-06" db="EMBL/GenBank/DDBJ databases">
        <title>WGS assembly of Brachypodium distachyon.</title>
        <authorList>
            <consortium name="The International Brachypodium Initiative"/>
            <person name="Lucas S."/>
            <person name="Harmon-Smith M."/>
            <person name="Lail K."/>
            <person name="Tice H."/>
            <person name="Grimwood J."/>
            <person name="Bruce D."/>
            <person name="Barry K."/>
            <person name="Shu S."/>
            <person name="Lindquist E."/>
            <person name="Wang M."/>
            <person name="Pitluck S."/>
            <person name="Vogel J.P."/>
            <person name="Garvin D.F."/>
            <person name="Mockler T.C."/>
            <person name="Schmutz J."/>
            <person name="Rokhsar D."/>
            <person name="Bevan M.W."/>
        </authorList>
    </citation>
    <scope>NUCLEOTIDE SEQUENCE</scope>
    <source>
        <strain evidence="2">Bd21</strain>
    </source>
</reference>
<protein>
    <submittedName>
        <fullName evidence="2 3">Uncharacterized protein</fullName>
    </submittedName>
</protein>
<accession>A0A2K2D7P6</accession>
<evidence type="ECO:0000256" key="1">
    <source>
        <dbReference type="SAM" id="MobiDB-lite"/>
    </source>
</evidence>
<evidence type="ECO:0000313" key="2">
    <source>
        <dbReference type="EMBL" id="PNT70288.1"/>
    </source>
</evidence>
<sequence>MPLPIPFLPSSHRKRKVKGQLCSLASEREKAPPKPQPNAKTLTQHRPRRRRAAAAAEGASELRAAKTIVNSEEDKEFYSDLQPVTGFSDVMEKGQPLILNMDDINQDYDSNEEQELEKDWPDEEGWYKPCWMCPRYFFLRWWLRYRYG</sequence>
<dbReference type="ExpressionAtlas" id="A0A2K2D7P6">
    <property type="expression patterns" value="baseline"/>
</dbReference>
<proteinExistence type="predicted"/>
<evidence type="ECO:0000313" key="3">
    <source>
        <dbReference type="EnsemblPlants" id="PNT70288"/>
    </source>
</evidence>
<dbReference type="EnsemblPlants" id="PNT70288">
    <property type="protein sequence ID" value="PNT70288"/>
    <property type="gene ID" value="BRADI_2g09253v3"/>
</dbReference>
<organism evidence="2">
    <name type="scientific">Brachypodium distachyon</name>
    <name type="common">Purple false brome</name>
    <name type="synonym">Trachynia distachya</name>
    <dbReference type="NCBI Taxonomy" id="15368"/>
    <lineage>
        <taxon>Eukaryota</taxon>
        <taxon>Viridiplantae</taxon>
        <taxon>Streptophyta</taxon>
        <taxon>Embryophyta</taxon>
        <taxon>Tracheophyta</taxon>
        <taxon>Spermatophyta</taxon>
        <taxon>Magnoliopsida</taxon>
        <taxon>Liliopsida</taxon>
        <taxon>Poales</taxon>
        <taxon>Poaceae</taxon>
        <taxon>BOP clade</taxon>
        <taxon>Pooideae</taxon>
        <taxon>Stipodae</taxon>
        <taxon>Brachypodieae</taxon>
        <taxon>Brachypodium</taxon>
    </lineage>
</organism>
<feature type="region of interest" description="Disordered" evidence="1">
    <location>
        <begin position="1"/>
        <end position="66"/>
    </location>
</feature>
<keyword evidence="4" id="KW-1185">Reference proteome</keyword>
<dbReference type="Proteomes" id="UP000008810">
    <property type="component" value="Chromosome 2"/>
</dbReference>
<feature type="compositionally biased region" description="Basic residues" evidence="1">
    <location>
        <begin position="43"/>
        <end position="52"/>
    </location>
</feature>
<reference evidence="3" key="3">
    <citation type="submission" date="2018-08" db="UniProtKB">
        <authorList>
            <consortium name="EnsemblPlants"/>
        </authorList>
    </citation>
    <scope>IDENTIFICATION</scope>
    <source>
        <strain evidence="3">cv. Bd21</strain>
    </source>
</reference>
<dbReference type="Gramene" id="PNT70288">
    <property type="protein sequence ID" value="PNT70288"/>
    <property type="gene ID" value="BRADI_2g09253v3"/>
</dbReference>
<dbReference type="AlphaFoldDB" id="A0A2K2D7P6"/>
<gene>
    <name evidence="2" type="ORF">BRADI_2g09253v3</name>
</gene>
<dbReference type="InParanoid" id="A0A2K2D7P6"/>